<reference evidence="1" key="1">
    <citation type="submission" date="2021-04" db="EMBL/GenBank/DDBJ databases">
        <title>Phycicoccus avicenniae sp. nov., a novel endophytic actinomycetes isolated from branch of Avicennia mariana.</title>
        <authorList>
            <person name="Tuo L."/>
        </authorList>
    </citation>
    <scope>NUCLEOTIDE SEQUENCE</scope>
    <source>
        <strain evidence="1">BSK3Z-2</strain>
    </source>
</reference>
<keyword evidence="2" id="KW-1185">Reference proteome</keyword>
<evidence type="ECO:0000313" key="2">
    <source>
        <dbReference type="Proteomes" id="UP000677016"/>
    </source>
</evidence>
<dbReference type="EMBL" id="JAGSNF010000025">
    <property type="protein sequence ID" value="MBR7744914.1"/>
    <property type="molecule type" value="Genomic_DNA"/>
</dbReference>
<proteinExistence type="predicted"/>
<dbReference type="RefSeq" id="WP_211604435.1">
    <property type="nucleotide sequence ID" value="NZ_JAGSNF010000025.1"/>
</dbReference>
<accession>A0A941DA47</accession>
<evidence type="ECO:0000313" key="1">
    <source>
        <dbReference type="EMBL" id="MBR7744914.1"/>
    </source>
</evidence>
<name>A0A941DA47_9MICO</name>
<gene>
    <name evidence="1" type="ORF">KC207_16590</name>
</gene>
<dbReference type="AlphaFoldDB" id="A0A941DA47"/>
<comment type="caution">
    <text evidence="1">The sequence shown here is derived from an EMBL/GenBank/DDBJ whole genome shotgun (WGS) entry which is preliminary data.</text>
</comment>
<sequence>MGILDPWLPHAGTGIHDTRAQRDALDRAAGATPDDLGPEEFDAALTSRLVGAERLDASGRPFGYASAYAPGLLEVLALDLPSAVVLLDDEQVARRGLPVPRLLELGRVGLQRLMGATPPVRHEVTDGGRSVHVLLGESPFTASFARFISDALTLWHPDADLSGGMVFSLPHRHAVVYQMCATEQQTRDAVEIVPAQAAAMRTDDAPDLPTDTYFWLDRHVVPLPGPGHPLPGGHRQRSAS</sequence>
<dbReference type="Proteomes" id="UP000677016">
    <property type="component" value="Unassembled WGS sequence"/>
</dbReference>
<evidence type="ECO:0008006" key="3">
    <source>
        <dbReference type="Google" id="ProtNLM"/>
    </source>
</evidence>
<protein>
    <recommendedName>
        <fullName evidence="3">DUF1444 domain-containing protein</fullName>
    </recommendedName>
</protein>
<organism evidence="1 2">
    <name type="scientific">Phycicoccus avicenniae</name>
    <dbReference type="NCBI Taxonomy" id="2828860"/>
    <lineage>
        <taxon>Bacteria</taxon>
        <taxon>Bacillati</taxon>
        <taxon>Actinomycetota</taxon>
        <taxon>Actinomycetes</taxon>
        <taxon>Micrococcales</taxon>
        <taxon>Intrasporangiaceae</taxon>
        <taxon>Phycicoccus</taxon>
    </lineage>
</organism>